<sequence>MMMKKNNYRKSLMSLTWALALVSLLFASCKTAENSFEAVSDDMTKPGPVSNTKVENIDGAARITYTLPNSKNLLYVLARYAINDNRTRETKSSYYTDTIMVDGFAKEKDYEVTLYAVSRANVMSDPVVVKVHPKTPNYIKVNAGFNITADFGGANFFGLNKNRAPLSVHLLVYNDKTKSYDEQEPEYVSSDTIDVSIRNLDPVPHKVGVYTKDRFGNTSDTVIKTVTPLFETLLDKSKFATYRLPSDAPIGYGWEFRYFFDGNLGDPGWHTLSAPKSMGTFSLGVSAKISRFIIWQRPSDFYGYQNTRKFTLWGSNKVNPADVSLPSNSAEGTVAGDWVNLGNFVFPNPPSGLAPNQANAADRDFVARGVNFRMPRAAQQVRYIRYECTQTWGGLDYVNAMEISLYGSPL</sequence>
<evidence type="ECO:0000259" key="3">
    <source>
        <dbReference type="Pfam" id="PF16391"/>
    </source>
</evidence>
<dbReference type="Pfam" id="PF16323">
    <property type="entry name" value="DUF4959"/>
    <property type="match status" value="1"/>
</dbReference>
<evidence type="ECO:0000256" key="1">
    <source>
        <dbReference type="SAM" id="SignalP"/>
    </source>
</evidence>
<keyword evidence="1" id="KW-0732">Signal</keyword>
<evidence type="ECO:0000313" key="5">
    <source>
        <dbReference type="EMBL" id="GGH06813.1"/>
    </source>
</evidence>
<feature type="domain" description="DUF5000" evidence="3">
    <location>
        <begin position="277"/>
        <end position="407"/>
    </location>
</feature>
<dbReference type="InterPro" id="IPR036116">
    <property type="entry name" value="FN3_sf"/>
</dbReference>
<dbReference type="InterPro" id="IPR033431">
    <property type="entry name" value="DUF5126"/>
</dbReference>
<dbReference type="SUPFAM" id="SSF49265">
    <property type="entry name" value="Fibronectin type III"/>
    <property type="match status" value="1"/>
</dbReference>
<dbReference type="PROSITE" id="PS51257">
    <property type="entry name" value="PROKAR_LIPOPROTEIN"/>
    <property type="match status" value="1"/>
</dbReference>
<evidence type="ECO:0000259" key="2">
    <source>
        <dbReference type="Pfam" id="PF16323"/>
    </source>
</evidence>
<feature type="signal peptide" evidence="1">
    <location>
        <begin position="1"/>
        <end position="32"/>
    </location>
</feature>
<dbReference type="InterPro" id="IPR032527">
    <property type="entry name" value="DUF4959"/>
</dbReference>
<dbReference type="Proteomes" id="UP000642938">
    <property type="component" value="Unassembled WGS sequence"/>
</dbReference>
<evidence type="ECO:0008006" key="7">
    <source>
        <dbReference type="Google" id="ProtNLM"/>
    </source>
</evidence>
<feature type="domain" description="DUF5126" evidence="4">
    <location>
        <begin position="135"/>
        <end position="237"/>
    </location>
</feature>
<evidence type="ECO:0000313" key="6">
    <source>
        <dbReference type="Proteomes" id="UP000642938"/>
    </source>
</evidence>
<dbReference type="Gene3D" id="2.60.120.260">
    <property type="entry name" value="Galactose-binding domain-like"/>
    <property type="match status" value="1"/>
</dbReference>
<feature type="domain" description="DUF4959" evidence="2">
    <location>
        <begin position="28"/>
        <end position="133"/>
    </location>
</feature>
<organism evidence="5 6">
    <name type="scientific">Pedobacter zeae</name>
    <dbReference type="NCBI Taxonomy" id="1737356"/>
    <lineage>
        <taxon>Bacteria</taxon>
        <taxon>Pseudomonadati</taxon>
        <taxon>Bacteroidota</taxon>
        <taxon>Sphingobacteriia</taxon>
        <taxon>Sphingobacteriales</taxon>
        <taxon>Sphingobacteriaceae</taxon>
        <taxon>Pedobacter</taxon>
    </lineage>
</organism>
<name>A0ABQ1XY62_9SPHI</name>
<protein>
    <recommendedName>
        <fullName evidence="7">DUF4959 domain-containing protein</fullName>
    </recommendedName>
</protein>
<gene>
    <name evidence="5" type="ORF">GCM10007422_23700</name>
</gene>
<reference evidence="6" key="1">
    <citation type="journal article" date="2019" name="Int. J. Syst. Evol. Microbiol.">
        <title>The Global Catalogue of Microorganisms (GCM) 10K type strain sequencing project: providing services to taxonomists for standard genome sequencing and annotation.</title>
        <authorList>
            <consortium name="The Broad Institute Genomics Platform"/>
            <consortium name="The Broad Institute Genome Sequencing Center for Infectious Disease"/>
            <person name="Wu L."/>
            <person name="Ma J."/>
        </authorList>
    </citation>
    <scope>NUCLEOTIDE SEQUENCE [LARGE SCALE GENOMIC DNA]</scope>
    <source>
        <strain evidence="6">CGMCC 1.15287</strain>
    </source>
</reference>
<dbReference type="InterPro" id="IPR032164">
    <property type="entry name" value="DUF5000"/>
</dbReference>
<dbReference type="EMBL" id="BMHZ01000002">
    <property type="protein sequence ID" value="GGH06813.1"/>
    <property type="molecule type" value="Genomic_DNA"/>
</dbReference>
<feature type="chain" id="PRO_5047085478" description="DUF4959 domain-containing protein" evidence="1">
    <location>
        <begin position="33"/>
        <end position="410"/>
    </location>
</feature>
<dbReference type="Pfam" id="PF16391">
    <property type="entry name" value="DUF5000"/>
    <property type="match status" value="1"/>
</dbReference>
<accession>A0ABQ1XY62</accession>
<proteinExistence type="predicted"/>
<comment type="caution">
    <text evidence="5">The sequence shown here is derived from an EMBL/GenBank/DDBJ whole genome shotgun (WGS) entry which is preliminary data.</text>
</comment>
<evidence type="ECO:0000259" key="4">
    <source>
        <dbReference type="Pfam" id="PF17166"/>
    </source>
</evidence>
<dbReference type="Pfam" id="PF17166">
    <property type="entry name" value="DUF5126"/>
    <property type="match status" value="1"/>
</dbReference>
<keyword evidence="6" id="KW-1185">Reference proteome</keyword>